<dbReference type="Pfam" id="PF08241">
    <property type="entry name" value="Methyltransf_11"/>
    <property type="match status" value="1"/>
</dbReference>
<proteinExistence type="predicted"/>
<dbReference type="PANTHER" id="PTHR43464:SF83">
    <property type="entry name" value="MALONYL-[ACYL-CARRIER PROTEIN] O-METHYLTRANSFERASE"/>
    <property type="match status" value="1"/>
</dbReference>
<dbReference type="CDD" id="cd02440">
    <property type="entry name" value="AdoMet_MTases"/>
    <property type="match status" value="1"/>
</dbReference>
<reference evidence="2" key="1">
    <citation type="submission" date="2020-05" db="EMBL/GenBank/DDBJ databases">
        <authorList>
            <person name="Chiriac C."/>
            <person name="Salcher M."/>
            <person name="Ghai R."/>
            <person name="Kavagutti S V."/>
        </authorList>
    </citation>
    <scope>NUCLEOTIDE SEQUENCE</scope>
</reference>
<evidence type="ECO:0000259" key="1">
    <source>
        <dbReference type="Pfam" id="PF08241"/>
    </source>
</evidence>
<dbReference type="EMBL" id="CAFBLU010000008">
    <property type="protein sequence ID" value="CAB4870112.1"/>
    <property type="molecule type" value="Genomic_DNA"/>
</dbReference>
<name>A0A6J7DGF4_9ZZZZ</name>
<dbReference type="GO" id="GO:0008757">
    <property type="term" value="F:S-adenosylmethionine-dependent methyltransferase activity"/>
    <property type="evidence" value="ECO:0007669"/>
    <property type="project" value="InterPro"/>
</dbReference>
<dbReference type="AlphaFoldDB" id="A0A6J7DGF4"/>
<protein>
    <submittedName>
        <fullName evidence="2">Unannotated protein</fullName>
    </submittedName>
</protein>
<evidence type="ECO:0000313" key="2">
    <source>
        <dbReference type="EMBL" id="CAB4870112.1"/>
    </source>
</evidence>
<gene>
    <name evidence="2" type="ORF">UFOPK3444_00675</name>
</gene>
<organism evidence="2">
    <name type="scientific">freshwater metagenome</name>
    <dbReference type="NCBI Taxonomy" id="449393"/>
    <lineage>
        <taxon>unclassified sequences</taxon>
        <taxon>metagenomes</taxon>
        <taxon>ecological metagenomes</taxon>
    </lineage>
</organism>
<dbReference type="Gene3D" id="3.40.50.150">
    <property type="entry name" value="Vaccinia Virus protein VP39"/>
    <property type="match status" value="1"/>
</dbReference>
<feature type="domain" description="Methyltransferase type 11" evidence="1">
    <location>
        <begin position="56"/>
        <end position="144"/>
    </location>
</feature>
<dbReference type="SUPFAM" id="SSF53335">
    <property type="entry name" value="S-adenosyl-L-methionine-dependent methyltransferases"/>
    <property type="match status" value="1"/>
</dbReference>
<dbReference type="InterPro" id="IPR029063">
    <property type="entry name" value="SAM-dependent_MTases_sf"/>
</dbReference>
<dbReference type="PANTHER" id="PTHR43464">
    <property type="entry name" value="METHYLTRANSFERASE"/>
    <property type="match status" value="1"/>
</dbReference>
<accession>A0A6J7DGF4</accession>
<dbReference type="InterPro" id="IPR013216">
    <property type="entry name" value="Methyltransf_11"/>
</dbReference>
<sequence length="246" mass="27735">MTATPKKPQGLNRYREYWTLFRNEQTDPEPFYRRMASDTADTLEARHGSVVGKRILDLGCGAGWYTAELRTRGADVLPVDLDPGELALAGAPPEGALVADAADLPLEDQSIDAVLCSNLLEHCSRAPVVIDEIARILKPGGWAYVSWTNWYSPWGGHLYAPYHYLGPRFGTWLHDRLHGTPDKNVINDGLWPVHISTILARVKSHPELVIDRVEPRYWPRLAFISRIPVVREVLSWNCVIHLRRAA</sequence>